<organism evidence="5 6">
    <name type="scientific">Massilia glaciei</name>
    <dbReference type="NCBI Taxonomy" id="1524097"/>
    <lineage>
        <taxon>Bacteria</taxon>
        <taxon>Pseudomonadati</taxon>
        <taxon>Pseudomonadota</taxon>
        <taxon>Betaproteobacteria</taxon>
        <taxon>Burkholderiales</taxon>
        <taxon>Oxalobacteraceae</taxon>
        <taxon>Telluria group</taxon>
        <taxon>Massilia</taxon>
    </lineage>
</organism>
<dbReference type="Pfam" id="PF14602">
    <property type="entry name" value="Hexapep_2"/>
    <property type="match status" value="1"/>
</dbReference>
<dbReference type="OrthoDB" id="272049at2"/>
<dbReference type="PROSITE" id="PS00101">
    <property type="entry name" value="HEXAPEP_TRANSFERASES"/>
    <property type="match status" value="1"/>
</dbReference>
<dbReference type="CDD" id="cd03358">
    <property type="entry name" value="LbH_WxcM_N_like"/>
    <property type="match status" value="1"/>
</dbReference>
<dbReference type="Gene3D" id="2.160.10.10">
    <property type="entry name" value="Hexapeptide repeat proteins"/>
    <property type="match status" value="1"/>
</dbReference>
<evidence type="ECO:0000313" key="6">
    <source>
        <dbReference type="Proteomes" id="UP000241421"/>
    </source>
</evidence>
<evidence type="ECO:0000256" key="1">
    <source>
        <dbReference type="ARBA" id="ARBA00007274"/>
    </source>
</evidence>
<evidence type="ECO:0000256" key="2">
    <source>
        <dbReference type="ARBA" id="ARBA00022679"/>
    </source>
</evidence>
<evidence type="ECO:0000256" key="4">
    <source>
        <dbReference type="ARBA" id="ARBA00023315"/>
    </source>
</evidence>
<dbReference type="Gene3D" id="2.20.70.110">
    <property type="match status" value="1"/>
</dbReference>
<evidence type="ECO:0000313" key="5">
    <source>
        <dbReference type="EMBL" id="PWF48705.1"/>
    </source>
</evidence>
<comment type="similarity">
    <text evidence="1">Belongs to the transferase hexapeptide repeat family.</text>
</comment>
<proteinExistence type="inferred from homology"/>
<keyword evidence="4" id="KW-0012">Acyltransferase</keyword>
<gene>
    <name evidence="5" type="ORF">C7C56_010375</name>
</gene>
<keyword evidence="6" id="KW-1185">Reference proteome</keyword>
<dbReference type="AlphaFoldDB" id="A0A2U2HMR0"/>
<keyword evidence="2 5" id="KW-0808">Transferase</keyword>
<name>A0A2U2HMR0_9BURK</name>
<reference evidence="5 6" key="1">
    <citation type="submission" date="2018-04" db="EMBL/GenBank/DDBJ databases">
        <title>Massilia violaceinigra sp. nov., a novel purple-pigmented bacterium isolated from Tianshan glacier, Xinjiang, China.</title>
        <authorList>
            <person name="Wang H."/>
        </authorList>
    </citation>
    <scope>NUCLEOTIDE SEQUENCE [LARGE SCALE GENOMIC DNA]</scope>
    <source>
        <strain evidence="5 6">B448-2</strain>
    </source>
</reference>
<dbReference type="SUPFAM" id="SSF51161">
    <property type="entry name" value="Trimeric LpxA-like enzymes"/>
    <property type="match status" value="1"/>
</dbReference>
<dbReference type="PANTHER" id="PTHR43300">
    <property type="entry name" value="ACETYLTRANSFERASE"/>
    <property type="match status" value="1"/>
</dbReference>
<evidence type="ECO:0000256" key="3">
    <source>
        <dbReference type="ARBA" id="ARBA00022737"/>
    </source>
</evidence>
<dbReference type="InterPro" id="IPR001451">
    <property type="entry name" value="Hexapep"/>
</dbReference>
<protein>
    <submittedName>
        <fullName evidence="5">N-acetyltransferase</fullName>
    </submittedName>
</protein>
<dbReference type="EMBL" id="PXWF02000155">
    <property type="protein sequence ID" value="PWF48705.1"/>
    <property type="molecule type" value="Genomic_DNA"/>
</dbReference>
<dbReference type="Proteomes" id="UP000241421">
    <property type="component" value="Unassembled WGS sequence"/>
</dbReference>
<dbReference type="InterPro" id="IPR011004">
    <property type="entry name" value="Trimer_LpxA-like_sf"/>
</dbReference>
<dbReference type="Pfam" id="PF00132">
    <property type="entry name" value="Hexapep"/>
    <property type="match status" value="1"/>
</dbReference>
<dbReference type="GO" id="GO:0016746">
    <property type="term" value="F:acyltransferase activity"/>
    <property type="evidence" value="ECO:0007669"/>
    <property type="project" value="UniProtKB-KW"/>
</dbReference>
<dbReference type="PANTHER" id="PTHR43300:SF4">
    <property type="entry name" value="ACYL-[ACYL-CARRIER-PROTEIN]--UDP-N-ACETYLGLUCOSAMINE O-ACYLTRANSFERASE"/>
    <property type="match status" value="1"/>
</dbReference>
<comment type="caution">
    <text evidence="5">The sequence shown here is derived from an EMBL/GenBank/DDBJ whole genome shotgun (WGS) entry which is preliminary data.</text>
</comment>
<sequence length="247" mass="25173">MDRDLATADSADSAEATRAAIAADTGLGARTAAAAGATIAPGAGANPGAIVEPSAIVDPGAVLGAGTRVWHFSHVCAGARVGAACSLGQNVFIGNEVRIGDRVKIQNNVSVYDAVTIEDEVFCGPSMVFTNVHNPRAALVRKDQYRHTLVRRGATIGANATIVCGVTLGRHAFIGAGAVVLRDVPDFALMAGVPARQIGWISRFGERLALPLAGHAEAACPHTGDLYALRGGVCALLRAGGTAPHPL</sequence>
<dbReference type="InterPro" id="IPR018357">
    <property type="entry name" value="Hexapep_transf_CS"/>
</dbReference>
<keyword evidence="3" id="KW-0677">Repeat</keyword>
<dbReference type="InterPro" id="IPR050179">
    <property type="entry name" value="Trans_hexapeptide_repeat"/>
</dbReference>
<accession>A0A2U2HMR0</accession>